<feature type="region of interest" description="Disordered" evidence="1">
    <location>
        <begin position="73"/>
        <end position="136"/>
    </location>
</feature>
<feature type="compositionally biased region" description="Polar residues" evidence="1">
    <location>
        <begin position="87"/>
        <end position="98"/>
    </location>
</feature>
<dbReference type="OrthoDB" id="8067887at2759"/>
<reference evidence="2 3" key="1">
    <citation type="journal article" date="2015" name="Nat. Commun.">
        <title>Lucilia cuprina genome unlocks parasitic fly biology to underpin future interventions.</title>
        <authorList>
            <person name="Anstead C.A."/>
            <person name="Korhonen P.K."/>
            <person name="Young N.D."/>
            <person name="Hall R.S."/>
            <person name="Jex A.R."/>
            <person name="Murali S.C."/>
            <person name="Hughes D.S."/>
            <person name="Lee S.F."/>
            <person name="Perry T."/>
            <person name="Stroehlein A.J."/>
            <person name="Ansell B.R."/>
            <person name="Breugelmans B."/>
            <person name="Hofmann A."/>
            <person name="Qu J."/>
            <person name="Dugan S."/>
            <person name="Lee S.L."/>
            <person name="Chao H."/>
            <person name="Dinh H."/>
            <person name="Han Y."/>
            <person name="Doddapaneni H.V."/>
            <person name="Worley K.C."/>
            <person name="Muzny D.M."/>
            <person name="Ioannidis P."/>
            <person name="Waterhouse R.M."/>
            <person name="Zdobnov E.M."/>
            <person name="James P.J."/>
            <person name="Bagnall N.H."/>
            <person name="Kotze A.C."/>
            <person name="Gibbs R.A."/>
            <person name="Richards S."/>
            <person name="Batterham P."/>
            <person name="Gasser R.B."/>
        </authorList>
    </citation>
    <scope>NUCLEOTIDE SEQUENCE [LARGE SCALE GENOMIC DNA]</scope>
    <source>
        <strain evidence="2 3">LS</strain>
        <tissue evidence="2">Full body</tissue>
    </source>
</reference>
<sequence length="185" mass="22136">MKTALNVFKEKIPEPMRTILTCRNPQTLEVAIEILFQTGYAYVTSTNEIFPSYGKPPNKIGHKNRQTYRQVGNNNSNNTKIFNNRNTQPHFSYNQPNPRNHYRNDIQNISNNWERRDYRNSNHNGQNQQQNNWNPFRQQDRQNIQRDNYFPRPEPMDVNNIETPINRNHPQGENFRFSASRNYHT</sequence>
<evidence type="ECO:0000313" key="3">
    <source>
        <dbReference type="Proteomes" id="UP000037069"/>
    </source>
</evidence>
<keyword evidence="3" id="KW-1185">Reference proteome</keyword>
<gene>
    <name evidence="2" type="ORF">FF38_10069</name>
</gene>
<dbReference type="EMBL" id="JRES01001390">
    <property type="protein sequence ID" value="KNC23196.1"/>
    <property type="molecule type" value="Genomic_DNA"/>
</dbReference>
<evidence type="ECO:0000313" key="2">
    <source>
        <dbReference type="EMBL" id="KNC23196.1"/>
    </source>
</evidence>
<feature type="region of interest" description="Disordered" evidence="1">
    <location>
        <begin position="162"/>
        <end position="185"/>
    </location>
</feature>
<protein>
    <submittedName>
        <fullName evidence="2">Uncharacterized protein</fullName>
    </submittedName>
</protein>
<name>A0A0L0BT45_LUCCU</name>
<organism evidence="2 3">
    <name type="scientific">Lucilia cuprina</name>
    <name type="common">Green bottle fly</name>
    <name type="synonym">Australian sheep blowfly</name>
    <dbReference type="NCBI Taxonomy" id="7375"/>
    <lineage>
        <taxon>Eukaryota</taxon>
        <taxon>Metazoa</taxon>
        <taxon>Ecdysozoa</taxon>
        <taxon>Arthropoda</taxon>
        <taxon>Hexapoda</taxon>
        <taxon>Insecta</taxon>
        <taxon>Pterygota</taxon>
        <taxon>Neoptera</taxon>
        <taxon>Endopterygota</taxon>
        <taxon>Diptera</taxon>
        <taxon>Brachycera</taxon>
        <taxon>Muscomorpha</taxon>
        <taxon>Oestroidea</taxon>
        <taxon>Calliphoridae</taxon>
        <taxon>Luciliinae</taxon>
        <taxon>Lucilia</taxon>
    </lineage>
</organism>
<evidence type="ECO:0000256" key="1">
    <source>
        <dbReference type="SAM" id="MobiDB-lite"/>
    </source>
</evidence>
<feature type="compositionally biased region" description="Low complexity" evidence="1">
    <location>
        <begin position="73"/>
        <end position="86"/>
    </location>
</feature>
<proteinExistence type="predicted"/>
<dbReference type="Proteomes" id="UP000037069">
    <property type="component" value="Unassembled WGS sequence"/>
</dbReference>
<accession>A0A0L0BT45</accession>
<dbReference type="AlphaFoldDB" id="A0A0L0BT45"/>
<comment type="caution">
    <text evidence="2">The sequence shown here is derived from an EMBL/GenBank/DDBJ whole genome shotgun (WGS) entry which is preliminary data.</text>
</comment>
<feature type="compositionally biased region" description="Low complexity" evidence="1">
    <location>
        <begin position="121"/>
        <end position="136"/>
    </location>
</feature>